<reference evidence="1" key="1">
    <citation type="submission" date="2020-03" db="EMBL/GenBank/DDBJ databases">
        <title>The deep terrestrial virosphere.</title>
        <authorList>
            <person name="Holmfeldt K."/>
            <person name="Nilsson E."/>
            <person name="Simone D."/>
            <person name="Lopez-Fernandez M."/>
            <person name="Wu X."/>
            <person name="de Brujin I."/>
            <person name="Lundin D."/>
            <person name="Andersson A."/>
            <person name="Bertilsson S."/>
            <person name="Dopson M."/>
        </authorList>
    </citation>
    <scope>NUCLEOTIDE SEQUENCE</scope>
    <source>
        <strain evidence="1">TM448B03686</strain>
    </source>
</reference>
<name>A0A6M3XXW4_9ZZZZ</name>
<organism evidence="1">
    <name type="scientific">viral metagenome</name>
    <dbReference type="NCBI Taxonomy" id="1070528"/>
    <lineage>
        <taxon>unclassified sequences</taxon>
        <taxon>metagenomes</taxon>
        <taxon>organismal metagenomes</taxon>
    </lineage>
</organism>
<protein>
    <submittedName>
        <fullName evidence="1">Uncharacterized protein</fullName>
    </submittedName>
</protein>
<dbReference type="AlphaFoldDB" id="A0A6M3XXW4"/>
<accession>A0A6M3XXW4</accession>
<proteinExistence type="predicted"/>
<dbReference type="EMBL" id="MT145033">
    <property type="protein sequence ID" value="QJI02811.1"/>
    <property type="molecule type" value="Genomic_DNA"/>
</dbReference>
<gene>
    <name evidence="1" type="ORF">TM448B03686_0003</name>
</gene>
<evidence type="ECO:0000313" key="1">
    <source>
        <dbReference type="EMBL" id="QJI02811.1"/>
    </source>
</evidence>
<sequence>MNKQKEKYVFIKVLGNEKEQVKAFGVLLSYSFRAFPKHKYLIPVEALKELKKSKVKIVLEEKK</sequence>